<dbReference type="GO" id="GO:0004843">
    <property type="term" value="F:cysteine-type deubiquitinase activity"/>
    <property type="evidence" value="ECO:0007669"/>
    <property type="project" value="UniProtKB-EC"/>
</dbReference>
<dbReference type="eggNOG" id="ENOG502QUFK">
    <property type="taxonomic scope" value="Eukaryota"/>
</dbReference>
<evidence type="ECO:0000259" key="10">
    <source>
        <dbReference type="Pfam" id="PF20255"/>
    </source>
</evidence>
<evidence type="ECO:0000313" key="13">
    <source>
        <dbReference type="Proteomes" id="UP000006039"/>
    </source>
</evidence>
<organism evidence="11">
    <name type="scientific">Gaeumannomyces tritici (strain R3-111a-1)</name>
    <name type="common">Wheat and barley take-all root rot fungus</name>
    <name type="synonym">Gaeumannomyces graminis var. tritici</name>
    <dbReference type="NCBI Taxonomy" id="644352"/>
    <lineage>
        <taxon>Eukaryota</taxon>
        <taxon>Fungi</taxon>
        <taxon>Dikarya</taxon>
        <taxon>Ascomycota</taxon>
        <taxon>Pezizomycotina</taxon>
        <taxon>Sordariomycetes</taxon>
        <taxon>Sordariomycetidae</taxon>
        <taxon>Magnaporthales</taxon>
        <taxon>Magnaporthaceae</taxon>
        <taxon>Gaeumannomyces</taxon>
    </lineage>
</organism>
<feature type="compositionally biased region" description="Basic and acidic residues" evidence="7">
    <location>
        <begin position="2847"/>
        <end position="2865"/>
    </location>
</feature>
<evidence type="ECO:0000259" key="8">
    <source>
        <dbReference type="Pfam" id="PF12340"/>
    </source>
</evidence>
<dbReference type="Pfam" id="PF12359">
    <property type="entry name" value="DUF3645"/>
    <property type="match status" value="1"/>
</dbReference>
<evidence type="ECO:0000256" key="2">
    <source>
        <dbReference type="ARBA" id="ARBA00012759"/>
    </source>
</evidence>
<evidence type="ECO:0000256" key="1">
    <source>
        <dbReference type="ARBA" id="ARBA00000707"/>
    </source>
</evidence>
<reference evidence="12" key="4">
    <citation type="journal article" date="2015" name="G3 (Bethesda)">
        <title>Genome sequences of three phytopathogenic species of the Magnaporthaceae family of fungi.</title>
        <authorList>
            <person name="Okagaki L.H."/>
            <person name="Nunes C.C."/>
            <person name="Sailsbery J."/>
            <person name="Clay B."/>
            <person name="Brown D."/>
            <person name="John T."/>
            <person name="Oh Y."/>
            <person name="Young N."/>
            <person name="Fitzgerald M."/>
            <person name="Haas B.J."/>
            <person name="Zeng Q."/>
            <person name="Young S."/>
            <person name="Adiconis X."/>
            <person name="Fan L."/>
            <person name="Levin J.Z."/>
            <person name="Mitchell T.K."/>
            <person name="Okubara P.A."/>
            <person name="Farman M.L."/>
            <person name="Kohn L.M."/>
            <person name="Birren B."/>
            <person name="Ma L.-J."/>
            <person name="Dean R.A."/>
        </authorList>
    </citation>
    <scope>NUCLEOTIDE SEQUENCE</scope>
    <source>
        <strain evidence="12">R3-111a-1</strain>
    </source>
</reference>
<feature type="domain" description="DUF3645" evidence="9">
    <location>
        <begin position="2366"/>
        <end position="2401"/>
    </location>
</feature>
<keyword evidence="13" id="KW-1185">Reference proteome</keyword>
<evidence type="ECO:0000256" key="4">
    <source>
        <dbReference type="ARBA" id="ARBA00022786"/>
    </source>
</evidence>
<dbReference type="VEuPathDB" id="FungiDB:GGTG_08532"/>
<dbReference type="OrthoDB" id="3182339at2759"/>
<evidence type="ECO:0000256" key="3">
    <source>
        <dbReference type="ARBA" id="ARBA00022670"/>
    </source>
</evidence>
<evidence type="ECO:0000256" key="5">
    <source>
        <dbReference type="ARBA" id="ARBA00022801"/>
    </source>
</evidence>
<evidence type="ECO:0000313" key="11">
    <source>
        <dbReference type="EMBL" id="EJT74694.1"/>
    </source>
</evidence>
<proteinExistence type="predicted"/>
<reference evidence="11" key="3">
    <citation type="submission" date="2010-09" db="EMBL/GenBank/DDBJ databases">
        <title>Annotation of Gaeumannomyces graminis var. tritici R3-111a-1.</title>
        <authorList>
            <consortium name="The Broad Institute Genome Sequencing Platform"/>
            <person name="Ma L.-J."/>
            <person name="Dead R."/>
            <person name="Young S.K."/>
            <person name="Zeng Q."/>
            <person name="Gargeya S."/>
            <person name="Fitzgerald M."/>
            <person name="Haas B."/>
            <person name="Abouelleil A."/>
            <person name="Alvarado L."/>
            <person name="Arachchi H.M."/>
            <person name="Berlin A."/>
            <person name="Brown A."/>
            <person name="Chapman S.B."/>
            <person name="Chen Z."/>
            <person name="Dunbar C."/>
            <person name="Freedman E."/>
            <person name="Gearin G."/>
            <person name="Gellesch M."/>
            <person name="Goldberg J."/>
            <person name="Griggs A."/>
            <person name="Gujja S."/>
            <person name="Heiman D."/>
            <person name="Howarth C."/>
            <person name="Larson L."/>
            <person name="Lui A."/>
            <person name="MacDonald P.J.P."/>
            <person name="Mehta T."/>
            <person name="Montmayeur A."/>
            <person name="Murphy C."/>
            <person name="Neiman D."/>
            <person name="Pearson M."/>
            <person name="Priest M."/>
            <person name="Roberts A."/>
            <person name="Saif S."/>
            <person name="Shea T."/>
            <person name="Shenoy N."/>
            <person name="Sisk P."/>
            <person name="Stolte C."/>
            <person name="Sykes S."/>
            <person name="Yandava C."/>
            <person name="Wortman J."/>
            <person name="Nusbaum C."/>
            <person name="Birren B."/>
        </authorList>
    </citation>
    <scope>NUCLEOTIDE SEQUENCE</scope>
    <source>
        <strain evidence="11">R3-111a-1</strain>
    </source>
</reference>
<dbReference type="Pfam" id="PF12340">
    <property type="entry name" value="DUF3638"/>
    <property type="match status" value="1"/>
</dbReference>
<dbReference type="HOGENOM" id="CLU_000211_1_0_1"/>
<dbReference type="InterPro" id="IPR022105">
    <property type="entry name" value="DUF3645"/>
</dbReference>
<dbReference type="Proteomes" id="UP000006039">
    <property type="component" value="Unassembled WGS sequence"/>
</dbReference>
<feature type="domain" description="DUF6606" evidence="10">
    <location>
        <begin position="21"/>
        <end position="288"/>
    </location>
</feature>
<reference evidence="11" key="2">
    <citation type="submission" date="2010-07" db="EMBL/GenBank/DDBJ databases">
        <authorList>
            <consortium name="The Broad Institute Genome Sequencing Platform"/>
            <consortium name="Broad Institute Genome Sequencing Center for Infectious Disease"/>
            <person name="Ma L.-J."/>
            <person name="Dead R."/>
            <person name="Young S."/>
            <person name="Zeng Q."/>
            <person name="Koehrsen M."/>
            <person name="Alvarado L."/>
            <person name="Berlin A."/>
            <person name="Chapman S.B."/>
            <person name="Chen Z."/>
            <person name="Freedman E."/>
            <person name="Gellesch M."/>
            <person name="Goldberg J."/>
            <person name="Griggs A."/>
            <person name="Gujja S."/>
            <person name="Heilman E.R."/>
            <person name="Heiman D."/>
            <person name="Hepburn T."/>
            <person name="Howarth C."/>
            <person name="Jen D."/>
            <person name="Larson L."/>
            <person name="Mehta T."/>
            <person name="Neiman D."/>
            <person name="Pearson M."/>
            <person name="Roberts A."/>
            <person name="Saif S."/>
            <person name="Shea T."/>
            <person name="Shenoy N."/>
            <person name="Sisk P."/>
            <person name="Stolte C."/>
            <person name="Sykes S."/>
            <person name="Walk T."/>
            <person name="White J."/>
            <person name="Yandava C."/>
            <person name="Haas B."/>
            <person name="Nusbaum C."/>
            <person name="Birren B."/>
        </authorList>
    </citation>
    <scope>NUCLEOTIDE SEQUENCE</scope>
    <source>
        <strain evidence="11">R3-111a-1</strain>
    </source>
</reference>
<keyword evidence="5" id="KW-0378">Hydrolase</keyword>
<name>J3P4U6_GAET3</name>
<comment type="catalytic activity">
    <reaction evidence="1">
        <text>Thiol-dependent hydrolysis of ester, thioester, amide, peptide and isopeptide bonds formed by the C-terminal Gly of ubiquitin (a 76-residue protein attached to proteins as an intracellular targeting signal).</text>
        <dbReference type="EC" id="3.4.19.12"/>
    </reaction>
</comment>
<dbReference type="InterPro" id="IPR051346">
    <property type="entry name" value="OTU_Deubiquitinase"/>
</dbReference>
<dbReference type="EC" id="3.4.19.12" evidence="2"/>
<dbReference type="Pfam" id="PF20255">
    <property type="entry name" value="DUF6606"/>
    <property type="match status" value="1"/>
</dbReference>
<reference evidence="13" key="1">
    <citation type="submission" date="2010-07" db="EMBL/GenBank/DDBJ databases">
        <title>The genome sequence of Gaeumannomyces graminis var. tritici strain R3-111a-1.</title>
        <authorList>
            <consortium name="The Broad Institute Genome Sequencing Platform"/>
            <person name="Ma L.-J."/>
            <person name="Dead R."/>
            <person name="Young S."/>
            <person name="Zeng Q."/>
            <person name="Koehrsen M."/>
            <person name="Alvarado L."/>
            <person name="Berlin A."/>
            <person name="Chapman S.B."/>
            <person name="Chen Z."/>
            <person name="Freedman E."/>
            <person name="Gellesch M."/>
            <person name="Goldberg J."/>
            <person name="Griggs A."/>
            <person name="Gujja S."/>
            <person name="Heilman E.R."/>
            <person name="Heiman D."/>
            <person name="Hepburn T."/>
            <person name="Howarth C."/>
            <person name="Jen D."/>
            <person name="Larson L."/>
            <person name="Mehta T."/>
            <person name="Neiman D."/>
            <person name="Pearson M."/>
            <person name="Roberts A."/>
            <person name="Saif S."/>
            <person name="Shea T."/>
            <person name="Shenoy N."/>
            <person name="Sisk P."/>
            <person name="Stolte C."/>
            <person name="Sykes S."/>
            <person name="Walk T."/>
            <person name="White J."/>
            <person name="Yandava C."/>
            <person name="Haas B."/>
            <person name="Nusbaum C."/>
            <person name="Birren B."/>
        </authorList>
    </citation>
    <scope>NUCLEOTIDE SEQUENCE [LARGE SCALE GENOMIC DNA]</scope>
    <source>
        <strain evidence="13">R3-111a-1</strain>
    </source>
</reference>
<sequence>MSGRESEEPGCSPEERKSIYVVNHLFFPPQLPGENDWDAGLEAHLLSTLYTSLESFVFRHGASFAALQVLATVSCMQQAVAADGSIDADRLSAILRGMCTSDTSVALNISEQNAAVIITRKDQEIYIEAFELSPRNEDTMASPGRLRRQFPDVAVAVPFQNLLDDQFRKNLIHVLSTLSQQAAPDTIPQVWKAGQFQDEERDTADPKWVTEWLFTGVLGAESRPVTGQSIWKNVRDSVHWDESLMPWRRSSTWLLARVALQLAFSRLSRSAEFTYKNFMLFFAASVLEKTPRGASGGILQCVDGAMSKATAELEKRQKCIFSLSSPDSGISQLESLDFSQHVLHHLPDVDKFIKYISTHKKSGPHAAFSRKSCPEEFEPGTLPSLSRFASSYATFTLAAFEKWVADHLDSWIAANASYGGTCRELQRLLEYYEQAASAEYSGNPEGGSTLVLTALELWVACDKSATALTPLLKEYDPQIPAHILQLLVLPFREQMGRLGRVELYLRERCNAAKSSLPDIFLSFGARVLVGNCVCIQTFAVGLYYAQSQRLRELHCWIDKDATRQRERKVSELHHMQRRYEVMKRENDRRTCYRDPEWSSRLGEQPRNHADSCVKCSTNESMENMRIDVHEWPLPRHPRAAEATIFELCPPPSFGSWRDSTMFVRTVIFGGRYAADGPKMYKTLLQYPPLSRYAESPQVAWRISPASDNKPSSSTHRRHRHMFGLTRDDVCINNGMPYAYHDNEQHQFVQEVEFHERDLLRCAYRLPDGAAWLGKYLFRPSDMPEGLPPNSALANQHEAPDSMGRQEFVSLVSVPLGHKIQWQNILCELVVPCVDFRKEETAIVLFQAMYQAGPSTEGSDLREGHQVLDDVGFCHRLVAALREAAGRVGQNWEASRALANFVSIATRVLSLSSDTGVHDACLGFLGEARLMAVGMLRSVRANVESSAAAERRFQSELLDKTAEVCLVCIATFDVEEHHLRSLLGRPEDASVFVRCSIDCHEALADRDPEPQGTLLSLMALRWKRVCVRARACLSDMSTAGESGGNGLDDAVRQCWPEYNKCGRWKPLQTPLGHWLETSPTSGHGRSLNIKFNLLTAELLVDGLSLSSRLPAEYKDSKLYSQLFGKGTVHVTPANVPGMEFALKAEVSGYAVSMGFSASYGLLVRAKHCASGVKYQIIPQDCFRGVLPSSLVKDYTHWYDPTRNVVEFRPVQASWRTDEDSLRDGWILSRGGADAWELRQGDRVLVPRHSVTVKAISAVLEPIEDAKHLRVSVDTATEGSGALQVDVPRLRLQFSLEPKSQKLYSKQFRGMWVDATTRSVGALMGLKSKLLLVNDRNSHMLLIPDGEVEWTRESKGGSDPEGSRHVVVRIKKGTSSGCRAYRVDPELRRLTSDGSFRSKIYLAYLHAITSFPTPDPLTAHTGTEQALSILRSAAVRSLHHLNRPDCEILLSISKLTAPREFYPAHLKDMQQVSWRKDLGFLSQHSQLYLSVESLLRQAQDQKELYRPDDPERDLVDKLPWLSQRLLEYDLVNSAWCRAPGFGAEDFTADEDRVYIGRGRDWRVPRANACFATTRAINEGRPFLPAEAGLLVPGSLQVTLWHSLLPAGTINGPRHLRPSPGFDTFDFAWIYDSLAVLVHFCRLHRTLSNSTVWARYEARSWLSAMVFAANTPSRSSQVPPLARPILRVLEACLSVPAMSRIRFPDIDQFQVDAGYRFDASSIQDIVYEAAYDYWDSPEARLARLLRETNENLDARREEAYEAKMERLVGEVVSALQSQWPCASPTIPFVSVWRMYICMENVQAQAQQQFETWYANHLLFGCLGQIAQLLESQRAPARVTALRQHPTSDYNCLAGVRGFVTTDDVFALSAPPQPTSLRDCPLLYLPNAVAVIQPSSTEAASPPRVNGLVKRIQMHAKSDFTKRYAKDLGRSACALRHVDISSADMPLLSQKDLEEARDSIRDYLARCRSYRDQIYAALESVLGLGGWAAAVSPRICPEFFLSQLAPSRWKSTPSPWKPVLISYALSHHDIQRAERLLLSSGSVNSLYKELRNAGHQNWSPCDHPAALLMEVESKITIREVQSDIARQMINHPNGQNSVLQLNMGEGKSTVIVPMVATALADGNRLVRVIVAKAQAPQMRQMLLSKLGGLLDIKIHQLPISRDLRLGSEQVGRIARDLAECRDQGGVLLVQPEHLLSLKLMGLERLIEGGSSSAHAAEGLVWTQRMLDLTSRDVVDESDEVFNVRFEQVYTIGTQRPVDFGPDRWHVLLSVLTVARDVASDLARKSPLSFASDDVHGPGSFPRLRFFDRQAQGDFINAIAERICQNGLPRLPITRRDPFSSAALMRYLTKSHLTPEEVSAQKRWRVDYGFDPRREPPTRLAVPYRAKDCPSARSEFSHPEVAMLLTALSSYHGGLSDDDLALAFARLLRSDRPGEEYEGWVRDAEALAPPELRHLDGVNLSDRVLCTQQLFPSFRHAKATVDFFLSRVVFPRYMREFPSKLSASGWDLGEQKAHPTTGFSGTNDSRELLPLSVKHLDLSAQCHTNSLVLEYLLRDENDVTIVPARAESPAVSDAELLLKLVVEMPHEVQVILDVGAQILELENHEVARQWLKMESERNPHRGKKACVFVDVKDNVLQVVDLEGHTEPLQTSPFGRQLDACLVFLDQAHTRGTDLKLPSHYRAALTLGANLTKDRLAQAAMRMRGLGEGQAVTFCVPQEIKGRILQRTDERRQQQQQSIGVMDVLQWAILETFDDMERAVPLWAVQGQTHAHQQSVYSKAADGRVTEQLAQRLLQKEAQTVEDLYRASDGGSSNSSPCCADADRHPDADRIERHRASFFGDHVAAPAPTAALGREEERQRELAPEVEQERRVEQRAPAAEAARHALDPAVVHFARTGELPRPGPDMDASFPPAFLTIGGGGGGQDVLARLLPRGLRCSRDFARTVAAGGGGGGQEDRYQRPVRWVLTTGAAVAVWVVLVSPFEAQALLPLLRPGGAVVLHAWAGGGGAASGRLLLHARPPPPPGWSCPLELEAQLDVFAGLLAISSYDEYKTICALFGLGGRRGAGEEEEEEGVVSFLKALMTKVRRDCESVGKTHVGRMLDGVALSQEDFGAATSPPGQAW</sequence>
<dbReference type="STRING" id="644352.J3P4U6"/>
<feature type="domain" description="DUF3638" evidence="8">
    <location>
        <begin position="2051"/>
        <end position="2277"/>
    </location>
</feature>
<evidence type="ECO:0000313" key="12">
    <source>
        <dbReference type="EnsemblFungi" id="EJT74694"/>
    </source>
</evidence>
<protein>
    <recommendedName>
        <fullName evidence="2">ubiquitinyl hydrolase 1</fullName>
        <ecNumber evidence="2">3.4.19.12</ecNumber>
    </recommendedName>
</protein>
<feature type="region of interest" description="Disordered" evidence="7">
    <location>
        <begin position="2841"/>
        <end position="2865"/>
    </location>
</feature>
<dbReference type="EnsemblFungi" id="EJT74694">
    <property type="protein sequence ID" value="EJT74694"/>
    <property type="gene ID" value="GGTG_08532"/>
</dbReference>
<dbReference type="GeneID" id="20348990"/>
<dbReference type="EMBL" id="GL385398">
    <property type="protein sequence ID" value="EJT74694.1"/>
    <property type="molecule type" value="Genomic_DNA"/>
</dbReference>
<keyword evidence="4" id="KW-0833">Ubl conjugation pathway</keyword>
<dbReference type="InterPro" id="IPR046541">
    <property type="entry name" value="DUF6606"/>
</dbReference>
<dbReference type="PANTHER" id="PTHR13367">
    <property type="entry name" value="UBIQUITIN THIOESTERASE"/>
    <property type="match status" value="1"/>
</dbReference>
<dbReference type="GO" id="GO:0006508">
    <property type="term" value="P:proteolysis"/>
    <property type="evidence" value="ECO:0007669"/>
    <property type="project" value="UniProtKB-KW"/>
</dbReference>
<evidence type="ECO:0000259" key="9">
    <source>
        <dbReference type="Pfam" id="PF12359"/>
    </source>
</evidence>
<dbReference type="InterPro" id="IPR022099">
    <property type="entry name" value="DUF3638"/>
</dbReference>
<dbReference type="RefSeq" id="XP_009224638.1">
    <property type="nucleotide sequence ID" value="XM_009226374.1"/>
</dbReference>
<feature type="region of interest" description="Disordered" evidence="7">
    <location>
        <begin position="2799"/>
        <end position="2819"/>
    </location>
</feature>
<gene>
    <name evidence="12" type="primary">20348990</name>
    <name evidence="11" type="ORF">GGTG_08532</name>
</gene>
<keyword evidence="6" id="KW-0788">Thiol protease</keyword>
<accession>J3P4U6</accession>
<keyword evidence="3" id="KW-0645">Protease</keyword>
<evidence type="ECO:0000256" key="7">
    <source>
        <dbReference type="SAM" id="MobiDB-lite"/>
    </source>
</evidence>
<evidence type="ECO:0000256" key="6">
    <source>
        <dbReference type="ARBA" id="ARBA00022807"/>
    </source>
</evidence>
<reference evidence="12" key="5">
    <citation type="submission" date="2018-04" db="UniProtKB">
        <authorList>
            <consortium name="EnsemblFungi"/>
        </authorList>
    </citation>
    <scope>IDENTIFICATION</scope>
    <source>
        <strain evidence="12">R3-111a-1</strain>
    </source>
</reference>
<dbReference type="PANTHER" id="PTHR13367:SF34">
    <property type="match status" value="1"/>
</dbReference>